<dbReference type="PANTHER" id="PTHR13166:SF7">
    <property type="entry name" value="LYR MOTIF-CONTAINING PROTEIN 4"/>
    <property type="match status" value="1"/>
</dbReference>
<dbReference type="InterPro" id="IPR008011">
    <property type="entry name" value="Complex1_LYR_dom"/>
</dbReference>
<accession>A0A5C3LLH2</accession>
<feature type="domain" description="Complex 1 LYR protein" evidence="2">
    <location>
        <begin position="10"/>
        <end position="65"/>
    </location>
</feature>
<dbReference type="STRING" id="230819.A0A5C3LLH2"/>
<dbReference type="Pfam" id="PF05347">
    <property type="entry name" value="Complex1_LYR"/>
    <property type="match status" value="1"/>
</dbReference>
<dbReference type="AlphaFoldDB" id="A0A5C3LLH2"/>
<reference evidence="3 4" key="1">
    <citation type="journal article" date="2019" name="Nat. Ecol. Evol.">
        <title>Megaphylogeny resolves global patterns of mushroom evolution.</title>
        <authorList>
            <person name="Varga T."/>
            <person name="Krizsan K."/>
            <person name="Foldi C."/>
            <person name="Dima B."/>
            <person name="Sanchez-Garcia M."/>
            <person name="Sanchez-Ramirez S."/>
            <person name="Szollosi G.J."/>
            <person name="Szarkandi J.G."/>
            <person name="Papp V."/>
            <person name="Albert L."/>
            <person name="Andreopoulos W."/>
            <person name="Angelini C."/>
            <person name="Antonin V."/>
            <person name="Barry K.W."/>
            <person name="Bougher N.L."/>
            <person name="Buchanan P."/>
            <person name="Buyck B."/>
            <person name="Bense V."/>
            <person name="Catcheside P."/>
            <person name="Chovatia M."/>
            <person name="Cooper J."/>
            <person name="Damon W."/>
            <person name="Desjardin D."/>
            <person name="Finy P."/>
            <person name="Geml J."/>
            <person name="Haridas S."/>
            <person name="Hughes K."/>
            <person name="Justo A."/>
            <person name="Karasinski D."/>
            <person name="Kautmanova I."/>
            <person name="Kiss B."/>
            <person name="Kocsube S."/>
            <person name="Kotiranta H."/>
            <person name="LaButti K.M."/>
            <person name="Lechner B.E."/>
            <person name="Liimatainen K."/>
            <person name="Lipzen A."/>
            <person name="Lukacs Z."/>
            <person name="Mihaltcheva S."/>
            <person name="Morgado L.N."/>
            <person name="Niskanen T."/>
            <person name="Noordeloos M.E."/>
            <person name="Ohm R.A."/>
            <person name="Ortiz-Santana B."/>
            <person name="Ovrebo C."/>
            <person name="Racz N."/>
            <person name="Riley R."/>
            <person name="Savchenko A."/>
            <person name="Shiryaev A."/>
            <person name="Soop K."/>
            <person name="Spirin V."/>
            <person name="Szebenyi C."/>
            <person name="Tomsovsky M."/>
            <person name="Tulloss R.E."/>
            <person name="Uehling J."/>
            <person name="Grigoriev I.V."/>
            <person name="Vagvolgyi C."/>
            <person name="Papp T."/>
            <person name="Martin F.M."/>
            <person name="Miettinen O."/>
            <person name="Hibbett D.S."/>
            <person name="Nagy L.G."/>
        </authorList>
    </citation>
    <scope>NUCLEOTIDE SEQUENCE [LARGE SCALE GENOMIC DNA]</scope>
    <source>
        <strain evidence="3 4">CBS 121175</strain>
    </source>
</reference>
<protein>
    <recommendedName>
        <fullName evidence="2">Complex 1 LYR protein domain-containing protein</fullName>
    </recommendedName>
</protein>
<gene>
    <name evidence="3" type="ORF">FA15DRAFT_664066</name>
</gene>
<dbReference type="OrthoDB" id="275715at2759"/>
<evidence type="ECO:0000313" key="3">
    <source>
        <dbReference type="EMBL" id="TFK29521.1"/>
    </source>
</evidence>
<dbReference type="GO" id="GO:1990221">
    <property type="term" value="C:L-cysteine desulfurase complex"/>
    <property type="evidence" value="ECO:0007669"/>
    <property type="project" value="TreeGrafter"/>
</dbReference>
<dbReference type="PANTHER" id="PTHR13166">
    <property type="entry name" value="PROTEIN C6ORF149"/>
    <property type="match status" value="1"/>
</dbReference>
<comment type="similarity">
    <text evidence="1">Belongs to the complex I LYR family.</text>
</comment>
<proteinExistence type="inferred from homology"/>
<keyword evidence="4" id="KW-1185">Reference proteome</keyword>
<name>A0A5C3LLH2_COPMA</name>
<dbReference type="EMBL" id="ML210149">
    <property type="protein sequence ID" value="TFK29521.1"/>
    <property type="molecule type" value="Genomic_DNA"/>
</dbReference>
<evidence type="ECO:0000313" key="4">
    <source>
        <dbReference type="Proteomes" id="UP000307440"/>
    </source>
</evidence>
<evidence type="ECO:0000259" key="2">
    <source>
        <dbReference type="Pfam" id="PF05347"/>
    </source>
</evidence>
<dbReference type="GO" id="GO:0005739">
    <property type="term" value="C:mitochondrion"/>
    <property type="evidence" value="ECO:0007669"/>
    <property type="project" value="TreeGrafter"/>
</dbReference>
<dbReference type="InterPro" id="IPR051522">
    <property type="entry name" value="ISC_assembly_LYR"/>
</dbReference>
<organism evidence="3 4">
    <name type="scientific">Coprinopsis marcescibilis</name>
    <name type="common">Agaric fungus</name>
    <name type="synonym">Psathyrella marcescibilis</name>
    <dbReference type="NCBI Taxonomy" id="230819"/>
    <lineage>
        <taxon>Eukaryota</taxon>
        <taxon>Fungi</taxon>
        <taxon>Dikarya</taxon>
        <taxon>Basidiomycota</taxon>
        <taxon>Agaricomycotina</taxon>
        <taxon>Agaricomycetes</taxon>
        <taxon>Agaricomycetidae</taxon>
        <taxon>Agaricales</taxon>
        <taxon>Agaricineae</taxon>
        <taxon>Psathyrellaceae</taxon>
        <taxon>Coprinopsis</taxon>
    </lineage>
</organism>
<dbReference type="InterPro" id="IPR045297">
    <property type="entry name" value="Complex1_LYR_LYRM4"/>
</dbReference>
<dbReference type="Proteomes" id="UP000307440">
    <property type="component" value="Unassembled WGS sequence"/>
</dbReference>
<dbReference type="CDD" id="cd20264">
    <property type="entry name" value="Complex1_LYR_LYRM4"/>
    <property type="match status" value="1"/>
</dbReference>
<dbReference type="GO" id="GO:0016226">
    <property type="term" value="P:iron-sulfur cluster assembly"/>
    <property type="evidence" value="ECO:0007669"/>
    <property type="project" value="InterPro"/>
</dbReference>
<evidence type="ECO:0000256" key="1">
    <source>
        <dbReference type="ARBA" id="ARBA00009508"/>
    </source>
</evidence>
<sequence>MTPVATPSKQAILRLYHNMLRSSSSFSSYNFRNYFVEKTQETFRQIQSETDPNKVRDLYSQAVKDSTVLRRSSIVNQLYGGWKLAVEVQKAPEEAMERGNN</sequence>